<dbReference type="SMART" id="SM00059">
    <property type="entry name" value="FN2"/>
    <property type="match status" value="2"/>
</dbReference>
<feature type="disulfide bond" evidence="9">
    <location>
        <begin position="435"/>
        <end position="462"/>
    </location>
</feature>
<feature type="domain" description="Fibronectin type-III" evidence="12">
    <location>
        <begin position="995"/>
        <end position="1082"/>
    </location>
</feature>
<dbReference type="GO" id="GO:0007160">
    <property type="term" value="P:cell-matrix adhesion"/>
    <property type="evidence" value="ECO:0007669"/>
    <property type="project" value="TreeGrafter"/>
</dbReference>
<sequence>MTGSPVTGLLVALCVSSAVHCMPKNQGKNKRQVQEQVYPELADTVPLAQGCDENGHPYRLNDQWEKAYRGSTLLCTCNGAAGIKCKTKPQGEETCYDKYNDQTYPVGATYERAKDGMMWDCTCIGSARGKISCTIGNRCHEGGRSYKIGDTWRRPHETGDYMLDCVCLGNGKGEWTCKPVSERCYDNTGGASYVVGQTWEKPYQGWMMIDCTCLGEGNGRITCTSRNRCNDQDTKTSYRIGDTWTKTDANRHQLQCLCTGNGRGEWKCERHSATTGLGTGTGSTHVTIQTELHQPSTLPEPPQEGACRTDSGATFHVGMRWIRTQGSKQMLCTCQGTGAVSCEEKEGQSQVYGGNSEGQACVFPFVFMDKTYYSCTSEGRTDGQLWCSTTSDYHRDQQYSYCTEKNSLVSTRGGNSNGALCQFPFLYNGRNYTDCTADGRRDGMRWCGTTTNYEGEQRYGFCPMAAHEEACTTNDGVMYRVGDQWDKRHDVLGHMMQCTCLGNNRGEWSCIAYSQLKDQCIVDGLTYEVSQTFTKRHDQGYMMNCTCYGQGRGRWKCDAIDQCQEPESRAFYQIGETWDKTIHQVLYRCYCYGNGIGEMSCEPQQTFPVQVIITEAGKQPDSHPIQWNAPASSHITQYILKWRVKNTRAPWREATIPGNLNSYTIAGLRPGITYEGQLISILRFGRREVTRFDFTTTYGSLGVTSEGETTQPPPVVDTSESVTEITSSSFIISWVSASDTVSGFRVEYELSEDGAKPQVLDLPRTTTSVSISDLLPGRRYNVNVYEVSPQGEPTLILTTSQTTAPDAPAEHQINQVGETSISISWSKPQAPITGYRLVFTPSVEGSSTELILPDTETSVTLVDLRPGLLYNISIYAVEENQESEPIFVQVNTAGEPAPEEVHSPTDLQFYEVSDAKIIITWTGPPSEVSGYRVTFAPVTPGDTPQRPLQLPMMANAYAEITHLQPGTLYRFNIYAINGGVESEPLTGERATKPDAPTNLRFTDIGEDSVIVIWEAPRASISGYRLFLSVEGSSPTQKRIPGGQTQFPLRGLRPDTDYTVKLHSEQDNVLSEEVNGIFTTSPKMGNAPRFTTDVTDTSIIISWTPVSRFSFRLSVRPSQGGESPRDVTSDSGSIFVSGLTPGTEYTYSVQPIINGRDRGNPITKNVVTQLSPPTDLSTQSNADTGELTVLWGGANTPDITGYRVTCTPTNGQRGNSLEELVQPVQNQLILENLSPGVEYNVSVYTVKDNLESVPVSTTVTQAVPAPTNLNFGGVGPDHMRVSWTVPNVPTPSDITRFVIRFHPSSNDDDVKELNVGGATNTFLLQNLLPNTEYRVSVVCVYEERESAPVTGTQRTTLDSPTGLDFADVLTNSFTIHWLAPGAVITGYRIHYQMTSGGRAKDERLPPTRSHFTLTGLAPETEYSVEVYAVSGNQESLPLTGTQATISDAPTDLEVTSTSPTSITIRWDAPSVTVRYYRITHGETGGESPAKEFTVPGSQSEATISNLNPGTDYTITVYAVTGRGDSPASSTPIYISHKTGMGLMGPTNMDVTDVKDNTITVRWSAAQGPIKGYRVTSVPKNGQGPSFSEVVAPDQTEITFTGLMPTVEYVLSVTALGTDGEPSTPLVENAITGASMDRPKALSFSEVDSTSLRITWDSPDGTVTSYRVLYSSPEEGERELRPAPRGTDDTVVLRNLRPGTEYTVKVIALHGRTPSTPLVGTQATAIPAPTNLDISEVGDTSFIVSWRSPSSGLSGYRVVVNPKNNNGPTKEMTIAPDTTRLEPGTSYTIHIYTINGDARSAPFTLTATTAKPAVHSPTNLQFTSLTPNSISFSWEPPATRITGYYITYEEAGRAQPRELTPRPHAGQNYATISGLRPGTEYIIKIIALQNVQRSTPLVGTARTQRESLLTLPLPNRPGGYDHLDVPEEKESRVPTVVGNNGLDTLGGQGQNVEYTEYNNQKPQTPYGNGQTPYGNGQTPYGNGQTPLVFVPLPDAEGRRVPVVSVNVPGGSPFGFPEKDTGIPQEAQTQTTIAWKPYKQSSEYLVSCNPLTHVNEKMFQMRLPGTSTSATLIGLTSGASYNVIVEALKGALKHKILEEIVTAGNTHKDSCYDTFTATYHDVGTEWERMSETGFKLWCRCLGLGSGHFRCDSSKWCHDGGNNYRIGEKWERQEEKGPMMSCTCLGNGKGEFKCEPHESTCYDDGKMYQIGNQWQKEYLGAICTCTCYGGQQGWRCENCRRPGAEVDSSLLQPVRYRDPTNTLRKVNIQCPIECLRPELLADALAEGHIPQNPLE</sequence>
<dbReference type="PROSITE" id="PS50853">
    <property type="entry name" value="FN3"/>
    <property type="match status" value="13"/>
</dbReference>
<feature type="signal peptide" evidence="11">
    <location>
        <begin position="1"/>
        <end position="21"/>
    </location>
</feature>
<dbReference type="InterPro" id="IPR000562">
    <property type="entry name" value="FN_type2_dom"/>
</dbReference>
<feature type="domain" description="Fibronectin type-III" evidence="12">
    <location>
        <begin position="1083"/>
        <end position="1170"/>
    </location>
</feature>
<protein>
    <recommendedName>
        <fullName evidence="1">Fibronectin</fullName>
    </recommendedName>
</protein>
<feature type="domain" description="Fibronectin type-III" evidence="12">
    <location>
        <begin position="1359"/>
        <end position="1446"/>
    </location>
</feature>
<gene>
    <name evidence="15" type="primary">fn1b</name>
</gene>
<feature type="domain" description="Fibronectin type-I" evidence="13">
    <location>
        <begin position="469"/>
        <end position="513"/>
    </location>
</feature>
<dbReference type="GO" id="GO:0008360">
    <property type="term" value="P:regulation of cell shape"/>
    <property type="evidence" value="ECO:0007669"/>
    <property type="project" value="UniProtKB-KW"/>
</dbReference>
<feature type="domain" description="Fibronectin type-III" evidence="12">
    <location>
        <begin position="1543"/>
        <end position="1635"/>
    </location>
</feature>
<feature type="domain" description="Fibronectin type-II" evidence="14">
    <location>
        <begin position="356"/>
        <end position="404"/>
    </location>
</feature>
<evidence type="ECO:0000256" key="11">
    <source>
        <dbReference type="SAM" id="SignalP"/>
    </source>
</evidence>
<feature type="domain" description="Fibronectin type-I" evidence="13">
    <location>
        <begin position="227"/>
        <end position="271"/>
    </location>
</feature>
<feature type="domain" description="Fibronectin type-III" evidence="12">
    <location>
        <begin position="807"/>
        <end position="896"/>
    </location>
</feature>
<feature type="disulfide bond" evidence="9">
    <location>
        <begin position="421"/>
        <end position="447"/>
    </location>
</feature>
<keyword evidence="16" id="KW-1185">Reference proteome</keyword>
<dbReference type="CDD" id="cd00062">
    <property type="entry name" value="FN2"/>
    <property type="match status" value="2"/>
</dbReference>
<keyword evidence="2" id="KW-0011">Acute phase</keyword>
<keyword evidence="11" id="KW-0732">Signal</keyword>
<dbReference type="FunFam" id="2.10.70.10:FF:000018">
    <property type="entry name" value="Fibronectin 1"/>
    <property type="match status" value="2"/>
</dbReference>
<evidence type="ECO:0000259" key="14">
    <source>
        <dbReference type="PROSITE" id="PS51092"/>
    </source>
</evidence>
<dbReference type="PROSITE" id="PS51092">
    <property type="entry name" value="FN2_2"/>
    <property type="match status" value="2"/>
</dbReference>
<feature type="domain" description="Fibronectin type-III" evidence="12">
    <location>
        <begin position="1636"/>
        <end position="1727"/>
    </location>
</feature>
<evidence type="ECO:0000256" key="1">
    <source>
        <dbReference type="ARBA" id="ARBA00020368"/>
    </source>
</evidence>
<dbReference type="InterPro" id="IPR036116">
    <property type="entry name" value="FN3_sf"/>
</dbReference>
<dbReference type="InterPro" id="IPR013783">
    <property type="entry name" value="Ig-like_fold"/>
</dbReference>
<name>A0A8C8H3R0_ONCTS</name>
<dbReference type="InterPro" id="IPR000083">
    <property type="entry name" value="Fibronectin_type1"/>
</dbReference>
<dbReference type="SUPFAM" id="SSF57440">
    <property type="entry name" value="Kringle-like"/>
    <property type="match status" value="2"/>
</dbReference>
<feature type="disulfide bond" evidence="9">
    <location>
        <begin position="361"/>
        <end position="387"/>
    </location>
</feature>
<dbReference type="SUPFAM" id="SSF49265">
    <property type="entry name" value="Fibronectin type III"/>
    <property type="match status" value="9"/>
</dbReference>
<dbReference type="GO" id="GO:0007044">
    <property type="term" value="P:cell-substrate junction assembly"/>
    <property type="evidence" value="ECO:0007669"/>
    <property type="project" value="TreeGrafter"/>
</dbReference>
<dbReference type="Gene3D" id="2.10.70.10">
    <property type="entry name" value="Complement Module, domain 1"/>
    <property type="match status" value="12"/>
</dbReference>
<evidence type="ECO:0000256" key="2">
    <source>
        <dbReference type="ARBA" id="ARBA00022486"/>
    </source>
</evidence>
<evidence type="ECO:0000256" key="7">
    <source>
        <dbReference type="ARBA" id="ARBA00023157"/>
    </source>
</evidence>
<dbReference type="GeneTree" id="ENSGT00940000155126"/>
<dbReference type="GO" id="GO:0007507">
    <property type="term" value="P:heart development"/>
    <property type="evidence" value="ECO:0007669"/>
    <property type="project" value="TreeGrafter"/>
</dbReference>
<dbReference type="SMART" id="SM00058">
    <property type="entry name" value="FN1"/>
    <property type="match status" value="12"/>
</dbReference>
<feature type="domain" description="Fibronectin type-III" evidence="12">
    <location>
        <begin position="1814"/>
        <end position="1904"/>
    </location>
</feature>
<dbReference type="Pfam" id="PF00041">
    <property type="entry name" value="fn3"/>
    <property type="match status" value="14"/>
</dbReference>
<dbReference type="GO" id="GO:0007399">
    <property type="term" value="P:nervous system development"/>
    <property type="evidence" value="ECO:0007669"/>
    <property type="project" value="TreeGrafter"/>
</dbReference>
<dbReference type="FunFam" id="2.10.70.10:FF:000006">
    <property type="entry name" value="Fibronectin 1"/>
    <property type="match status" value="2"/>
</dbReference>
<dbReference type="GO" id="GO:0005201">
    <property type="term" value="F:extracellular matrix structural constituent"/>
    <property type="evidence" value="ECO:0007669"/>
    <property type="project" value="TreeGrafter"/>
</dbReference>
<dbReference type="Pfam" id="PF00039">
    <property type="entry name" value="fn1"/>
    <property type="match status" value="10"/>
</dbReference>
<dbReference type="GO" id="GO:0006953">
    <property type="term" value="P:acute-phase response"/>
    <property type="evidence" value="ECO:0007669"/>
    <property type="project" value="UniProtKB-KW"/>
</dbReference>
<dbReference type="InterPro" id="IPR013806">
    <property type="entry name" value="Kringle-like"/>
</dbReference>
<feature type="region of interest" description="Disordered" evidence="10">
    <location>
        <begin position="1115"/>
        <end position="1134"/>
    </location>
</feature>
<keyword evidence="6" id="KW-0133">Cell shape</keyword>
<proteinExistence type="predicted"/>
<feature type="domain" description="Fibronectin type-II" evidence="14">
    <location>
        <begin position="416"/>
        <end position="464"/>
    </location>
</feature>
<dbReference type="Pfam" id="PF00040">
    <property type="entry name" value="fn2"/>
    <property type="match status" value="2"/>
</dbReference>
<keyword evidence="8" id="KW-0325">Glycoprotein</keyword>
<feature type="disulfide bond" evidence="9">
    <location>
        <begin position="375"/>
        <end position="402"/>
    </location>
</feature>
<dbReference type="PROSITE" id="PS51091">
    <property type="entry name" value="FN1_2"/>
    <property type="match status" value="10"/>
</dbReference>
<reference evidence="15" key="2">
    <citation type="submission" date="2025-09" db="UniProtKB">
        <authorList>
            <consortium name="Ensembl"/>
        </authorList>
    </citation>
    <scope>IDENTIFICATION</scope>
</reference>
<feature type="domain" description="Fibronectin type-III" evidence="12">
    <location>
        <begin position="607"/>
        <end position="700"/>
    </location>
</feature>
<dbReference type="GO" id="GO:0005178">
    <property type="term" value="F:integrin binding"/>
    <property type="evidence" value="ECO:0007669"/>
    <property type="project" value="TreeGrafter"/>
</dbReference>
<feature type="domain" description="Fibronectin type-III" evidence="12">
    <location>
        <begin position="1447"/>
        <end position="1540"/>
    </location>
</feature>
<evidence type="ECO:0000256" key="8">
    <source>
        <dbReference type="ARBA" id="ARBA00023180"/>
    </source>
</evidence>
<feature type="domain" description="Fibronectin type-III" evidence="12">
    <location>
        <begin position="903"/>
        <end position="994"/>
    </location>
</feature>
<dbReference type="PROSITE" id="PS00023">
    <property type="entry name" value="FN2_1"/>
    <property type="match status" value="1"/>
</dbReference>
<feature type="domain" description="Fibronectin type-I" evidence="13">
    <location>
        <begin position="2106"/>
        <end position="2150"/>
    </location>
</feature>
<reference evidence="15" key="1">
    <citation type="submission" date="2025-08" db="UniProtKB">
        <authorList>
            <consortium name="Ensembl"/>
        </authorList>
    </citation>
    <scope>IDENTIFICATION</scope>
</reference>
<evidence type="ECO:0000256" key="5">
    <source>
        <dbReference type="ARBA" id="ARBA00022889"/>
    </source>
</evidence>
<feature type="domain" description="Fibronectin type-I" evidence="13">
    <location>
        <begin position="561"/>
        <end position="604"/>
    </location>
</feature>
<dbReference type="PANTHER" id="PTHR46708">
    <property type="entry name" value="TENASCIN"/>
    <property type="match status" value="1"/>
</dbReference>
<keyword evidence="7 9" id="KW-1015">Disulfide bond</keyword>
<dbReference type="InterPro" id="IPR036943">
    <property type="entry name" value="FN_type2_sf"/>
</dbReference>
<dbReference type="FunFam" id="2.60.40.10:FF:000099">
    <property type="entry name" value="Fibronectin 1"/>
    <property type="match status" value="6"/>
</dbReference>
<dbReference type="FunFam" id="2.10.10.10:FF:000001">
    <property type="entry name" value="Fibronectin 1a isoform 1"/>
    <property type="match status" value="2"/>
</dbReference>
<dbReference type="GO" id="GO:0043394">
    <property type="term" value="F:proteoglycan binding"/>
    <property type="evidence" value="ECO:0007669"/>
    <property type="project" value="TreeGrafter"/>
</dbReference>
<dbReference type="PROSITE" id="PS01253">
    <property type="entry name" value="FN1_1"/>
    <property type="match status" value="5"/>
</dbReference>
<dbReference type="InterPro" id="IPR003961">
    <property type="entry name" value="FN3_dom"/>
</dbReference>
<dbReference type="PANTHER" id="PTHR46708:SF4">
    <property type="entry name" value="FIBRONECTIN"/>
    <property type="match status" value="1"/>
</dbReference>
<evidence type="ECO:0000256" key="10">
    <source>
        <dbReference type="SAM" id="MobiDB-lite"/>
    </source>
</evidence>
<evidence type="ECO:0000313" key="16">
    <source>
        <dbReference type="Proteomes" id="UP000694402"/>
    </source>
</evidence>
<feature type="domain" description="Fibronectin type-III" evidence="12">
    <location>
        <begin position="1264"/>
        <end position="1358"/>
    </location>
</feature>
<evidence type="ECO:0000256" key="6">
    <source>
        <dbReference type="ARBA" id="ARBA00022960"/>
    </source>
</evidence>
<keyword evidence="5" id="KW-0130">Cell adhesion</keyword>
<evidence type="ECO:0000256" key="9">
    <source>
        <dbReference type="PROSITE-ProRule" id="PRU00479"/>
    </source>
</evidence>
<dbReference type="SMART" id="SM00060">
    <property type="entry name" value="FN3"/>
    <property type="match status" value="15"/>
</dbReference>
<feature type="domain" description="Fibronectin type-I" evidence="13">
    <location>
        <begin position="2195"/>
        <end position="2235"/>
    </location>
</feature>
<evidence type="ECO:0000259" key="13">
    <source>
        <dbReference type="PROSITE" id="PS51091"/>
    </source>
</evidence>
<dbReference type="PRINTS" id="PR00013">
    <property type="entry name" value="FNTYPEII"/>
</dbReference>
<feature type="domain" description="Fibronectin type-I" evidence="13">
    <location>
        <begin position="137"/>
        <end position="180"/>
    </location>
</feature>
<dbReference type="GO" id="GO:0008201">
    <property type="term" value="F:heparin binding"/>
    <property type="evidence" value="ECO:0007669"/>
    <property type="project" value="UniProtKB-KW"/>
</dbReference>
<dbReference type="CDD" id="cd00063">
    <property type="entry name" value="FN3"/>
    <property type="match status" value="14"/>
</dbReference>
<feature type="domain" description="Fibronectin type-I" evidence="13">
    <location>
        <begin position="2151"/>
        <end position="2193"/>
    </location>
</feature>
<dbReference type="Ensembl" id="ENSOTST00005062069.2">
    <property type="protein sequence ID" value="ENSOTSP00005057013.2"/>
    <property type="gene ID" value="ENSOTSG00005022521.2"/>
</dbReference>
<dbReference type="Gene3D" id="2.60.40.10">
    <property type="entry name" value="Immunoglobulins"/>
    <property type="match status" value="15"/>
</dbReference>
<evidence type="ECO:0000256" key="3">
    <source>
        <dbReference type="ARBA" id="ARBA00022674"/>
    </source>
</evidence>
<evidence type="ECO:0000259" key="12">
    <source>
        <dbReference type="PROSITE" id="PS50853"/>
    </source>
</evidence>
<dbReference type="Proteomes" id="UP000694402">
    <property type="component" value="Unassembled WGS sequence"/>
</dbReference>
<keyword evidence="4" id="KW-0677">Repeat</keyword>
<evidence type="ECO:0000313" key="15">
    <source>
        <dbReference type="Ensembl" id="ENSOTSP00005057013.2"/>
    </source>
</evidence>
<evidence type="ECO:0000256" key="4">
    <source>
        <dbReference type="ARBA" id="ARBA00022737"/>
    </source>
</evidence>
<organism evidence="15 16">
    <name type="scientific">Oncorhynchus tshawytscha</name>
    <name type="common">Chinook salmon</name>
    <name type="synonym">Salmo tshawytscha</name>
    <dbReference type="NCBI Taxonomy" id="74940"/>
    <lineage>
        <taxon>Eukaryota</taxon>
        <taxon>Metazoa</taxon>
        <taxon>Chordata</taxon>
        <taxon>Craniata</taxon>
        <taxon>Vertebrata</taxon>
        <taxon>Euteleostomi</taxon>
        <taxon>Actinopterygii</taxon>
        <taxon>Neopterygii</taxon>
        <taxon>Teleostei</taxon>
        <taxon>Protacanthopterygii</taxon>
        <taxon>Salmoniformes</taxon>
        <taxon>Salmonidae</taxon>
        <taxon>Salmoninae</taxon>
        <taxon>Oncorhynchus</taxon>
    </lineage>
</organism>
<feature type="domain" description="Fibronectin type-III" evidence="12">
    <location>
        <begin position="1171"/>
        <end position="1261"/>
    </location>
</feature>
<dbReference type="CDD" id="cd00061">
    <property type="entry name" value="FN1"/>
    <property type="match status" value="10"/>
</dbReference>
<dbReference type="Gene3D" id="2.10.10.10">
    <property type="entry name" value="Fibronectin, type II, collagen-binding"/>
    <property type="match status" value="2"/>
</dbReference>
<feature type="domain" description="Fibronectin type-I" evidence="13">
    <location>
        <begin position="518"/>
        <end position="560"/>
    </location>
</feature>
<keyword evidence="3" id="KW-0358">Heparin-binding</keyword>
<accession>A0A8C8H3R0</accession>
<feature type="domain" description="Fibronectin type-I" evidence="13">
    <location>
        <begin position="182"/>
        <end position="226"/>
    </location>
</feature>
<feature type="domain" description="Fibronectin type-III" evidence="12">
    <location>
        <begin position="714"/>
        <end position="806"/>
    </location>
</feature>
<dbReference type="InterPro" id="IPR050991">
    <property type="entry name" value="ECM_Regulatory_Proteins"/>
</dbReference>
<feature type="domain" description="Fibronectin type-I" evidence="13">
    <location>
        <begin position="93"/>
        <end position="136"/>
    </location>
</feature>
<dbReference type="GO" id="GO:0005615">
    <property type="term" value="C:extracellular space"/>
    <property type="evidence" value="ECO:0007669"/>
    <property type="project" value="UniProtKB-ARBA"/>
</dbReference>
<dbReference type="SUPFAM" id="SSF57603">
    <property type="entry name" value="FnI-like domain"/>
    <property type="match status" value="12"/>
</dbReference>
<dbReference type="FunFam" id="2.10.70.10:FF:000004">
    <property type="entry name" value="Fibronectin 1"/>
    <property type="match status" value="2"/>
</dbReference>
<feature type="chain" id="PRO_5044318039" description="Fibronectin" evidence="11">
    <location>
        <begin position="22"/>
        <end position="2291"/>
    </location>
</feature>